<evidence type="ECO:0000313" key="8">
    <source>
        <dbReference type="Proteomes" id="UP001632038"/>
    </source>
</evidence>
<dbReference type="PANTHER" id="PTHR46094">
    <property type="entry name" value="INTEGRATOR COMPLEX SUBUNIT 9"/>
    <property type="match status" value="1"/>
</dbReference>
<proteinExistence type="predicted"/>
<keyword evidence="3" id="KW-0963">Cytoplasm</keyword>
<dbReference type="EMBL" id="JAVIJP010000015">
    <property type="protein sequence ID" value="KAL3644392.1"/>
    <property type="molecule type" value="Genomic_DNA"/>
</dbReference>
<dbReference type="GO" id="GO:0005634">
    <property type="term" value="C:nucleus"/>
    <property type="evidence" value="ECO:0007669"/>
    <property type="project" value="UniProtKB-SubCell"/>
</dbReference>
<evidence type="ECO:0000256" key="3">
    <source>
        <dbReference type="ARBA" id="ARBA00022490"/>
    </source>
</evidence>
<evidence type="ECO:0000259" key="6">
    <source>
        <dbReference type="SMART" id="SM01027"/>
    </source>
</evidence>
<organism evidence="7 8">
    <name type="scientific">Castilleja foliolosa</name>
    <dbReference type="NCBI Taxonomy" id="1961234"/>
    <lineage>
        <taxon>Eukaryota</taxon>
        <taxon>Viridiplantae</taxon>
        <taxon>Streptophyta</taxon>
        <taxon>Embryophyta</taxon>
        <taxon>Tracheophyta</taxon>
        <taxon>Spermatophyta</taxon>
        <taxon>Magnoliopsida</taxon>
        <taxon>eudicotyledons</taxon>
        <taxon>Gunneridae</taxon>
        <taxon>Pentapetalae</taxon>
        <taxon>asterids</taxon>
        <taxon>lamiids</taxon>
        <taxon>Lamiales</taxon>
        <taxon>Orobanchaceae</taxon>
        <taxon>Pedicularideae</taxon>
        <taxon>Castillejinae</taxon>
        <taxon>Castilleja</taxon>
    </lineage>
</organism>
<protein>
    <recommendedName>
        <fullName evidence="6">Beta-Casp domain-containing protein</fullName>
    </recommendedName>
</protein>
<evidence type="ECO:0000256" key="2">
    <source>
        <dbReference type="ARBA" id="ARBA00004496"/>
    </source>
</evidence>
<dbReference type="Gene3D" id="3.60.15.10">
    <property type="entry name" value="Ribonuclease Z/Hydroxyacylglutathione hydrolase-like"/>
    <property type="match status" value="1"/>
</dbReference>
<dbReference type="GO" id="GO:0005737">
    <property type="term" value="C:cytoplasm"/>
    <property type="evidence" value="ECO:0007669"/>
    <property type="project" value="UniProtKB-SubCell"/>
</dbReference>
<keyword evidence="5" id="KW-0812">Transmembrane</keyword>
<keyword evidence="4" id="KW-0539">Nucleus</keyword>
<accession>A0ABD3DRY4</accession>
<evidence type="ECO:0000256" key="5">
    <source>
        <dbReference type="SAM" id="Phobius"/>
    </source>
</evidence>
<evidence type="ECO:0000256" key="1">
    <source>
        <dbReference type="ARBA" id="ARBA00004123"/>
    </source>
</evidence>
<keyword evidence="8" id="KW-1185">Reference proteome</keyword>
<comment type="caution">
    <text evidence="7">The sequence shown here is derived from an EMBL/GenBank/DDBJ whole genome shotgun (WGS) entry which is preliminary data.</text>
</comment>
<dbReference type="AlphaFoldDB" id="A0ABD3DRY4"/>
<dbReference type="Pfam" id="PF10996">
    <property type="entry name" value="Beta-Casp"/>
    <property type="match status" value="1"/>
</dbReference>
<dbReference type="Gene3D" id="3.40.50.10890">
    <property type="match status" value="1"/>
</dbReference>
<evidence type="ECO:0000256" key="4">
    <source>
        <dbReference type="ARBA" id="ARBA00023242"/>
    </source>
</evidence>
<keyword evidence="5" id="KW-0472">Membrane</keyword>
<feature type="domain" description="Beta-Casp" evidence="6">
    <location>
        <begin position="364"/>
        <end position="485"/>
    </location>
</feature>
<dbReference type="InterPro" id="IPR036866">
    <property type="entry name" value="RibonucZ/Hydroxyglut_hydro"/>
</dbReference>
<dbReference type="SUPFAM" id="SSF56281">
    <property type="entry name" value="Metallo-hydrolase/oxidoreductase"/>
    <property type="match status" value="1"/>
</dbReference>
<sequence length="704" mass="78934">MTAKKKHLDEITWLIMFMASVLIGITVGFQTCMSEGKGFYFPPCNILDICGFRVLFDCPMDLSSLSVFSPVPMYSNATAEYADPKSNEGKRSKFEKTLNADSLICAEPRYKTVKNLLLLDVSFIDIVLISSPMGMLALPYLTRNVDFSAKVYATEAAARIGQLMIEDLVNMHMEFRQFYGPAESDAPQWMKWDELELMPLELRQLICGVDGTEFGGWMPLYSAADVKACMLKVHSLKFAEEVCYNGTLIVKPCSSGLEIGSCNWNITGPKGSIAYVSSFVFLPTTAMGFDYKALQTSDVILYSDFSSRDAVDKFDNDNVTSATLCNDDEYLEEMDKLDFICSCSMDAIKAGGSVLIPIGRLGIVLQLLERFALDSASENMKVPMFVISSVAEELMAFTNIIPEWLCKQFQDRLYSGQPLFTHAEMLKGGRLHLFPAIHSPELLKMWQEPCIVFCPNWSLRLGPVIHLLRRWCGDQNSLLVMEEEVDASLALLPFKPMIMKVLQCSFLSGMSLQKSHNLLHMLQPRHVLFPEFCRQHITHLETSFSFDYYHENEMIHILHTKEYTKLEIAIESLCRLPYTTLQKQDIDVARLKGELVVEQGRYKLLAGNEQATTQAKPLLHFGRVDLNVLLMTLQKMSMSTTVEDVKGADGAHTATLVHITEPSEAVIKITEAQTLITTGDENVGFLISQAVCSILDFASDLNGP</sequence>
<evidence type="ECO:0000313" key="7">
    <source>
        <dbReference type="EMBL" id="KAL3644392.1"/>
    </source>
</evidence>
<feature type="transmembrane region" description="Helical" evidence="5">
    <location>
        <begin position="12"/>
        <end position="29"/>
    </location>
</feature>
<gene>
    <name evidence="7" type="ORF">CASFOL_012324</name>
</gene>
<dbReference type="InterPro" id="IPR027074">
    <property type="entry name" value="Integrator_9su"/>
</dbReference>
<dbReference type="SMART" id="SM01027">
    <property type="entry name" value="Beta-Casp"/>
    <property type="match status" value="1"/>
</dbReference>
<dbReference type="Proteomes" id="UP001632038">
    <property type="component" value="Unassembled WGS sequence"/>
</dbReference>
<comment type="subcellular location">
    <subcellularLocation>
        <location evidence="2">Cytoplasm</location>
    </subcellularLocation>
    <subcellularLocation>
        <location evidence="1">Nucleus</location>
    </subcellularLocation>
</comment>
<dbReference type="PANTHER" id="PTHR46094:SF1">
    <property type="entry name" value="INTEGRATOR COMPLEX SUBUNIT 9"/>
    <property type="match status" value="1"/>
</dbReference>
<name>A0ABD3DRY4_9LAMI</name>
<dbReference type="InterPro" id="IPR022712">
    <property type="entry name" value="Beta_Casp"/>
</dbReference>
<reference evidence="8" key="1">
    <citation type="journal article" date="2024" name="IScience">
        <title>Strigolactones Initiate the Formation of Haustorium-like Structures in Castilleja.</title>
        <authorList>
            <person name="Buerger M."/>
            <person name="Peterson D."/>
            <person name="Chory J."/>
        </authorList>
    </citation>
    <scope>NUCLEOTIDE SEQUENCE [LARGE SCALE GENOMIC DNA]</scope>
</reference>
<keyword evidence="5" id="KW-1133">Transmembrane helix</keyword>